<accession>A0A6T2J6P2</accession>
<evidence type="ECO:0000313" key="1">
    <source>
        <dbReference type="EMBL" id="CAE0834194.1"/>
    </source>
</evidence>
<organism evidence="2">
    <name type="scientific">Eutreptiella gymnastica</name>
    <dbReference type="NCBI Taxonomy" id="73025"/>
    <lineage>
        <taxon>Eukaryota</taxon>
        <taxon>Discoba</taxon>
        <taxon>Euglenozoa</taxon>
        <taxon>Euglenida</taxon>
        <taxon>Spirocuta</taxon>
        <taxon>Euglenophyceae</taxon>
        <taxon>Eutreptiales</taxon>
        <taxon>Eutreptiaceae</taxon>
        <taxon>Eutreptiella</taxon>
    </lineage>
</organism>
<gene>
    <name evidence="1" type="ORF">EGYM00163_LOCUS45494</name>
    <name evidence="2" type="ORF">EGYM00163_LOCUS45495</name>
</gene>
<name>A0A6T2J6P2_9EUGL</name>
<reference evidence="2" key="1">
    <citation type="submission" date="2021-01" db="EMBL/GenBank/DDBJ databases">
        <authorList>
            <person name="Corre E."/>
            <person name="Pelletier E."/>
            <person name="Niang G."/>
            <person name="Scheremetjew M."/>
            <person name="Finn R."/>
            <person name="Kale V."/>
            <person name="Holt S."/>
            <person name="Cochrane G."/>
            <person name="Meng A."/>
            <person name="Brown T."/>
            <person name="Cohen L."/>
        </authorList>
    </citation>
    <scope>NUCLEOTIDE SEQUENCE</scope>
    <source>
        <strain evidence="2">CCMP1594</strain>
    </source>
</reference>
<dbReference type="AlphaFoldDB" id="A0A6T2J6P2"/>
<dbReference type="EMBL" id="HBJA01132421">
    <property type="protein sequence ID" value="CAE0834195.1"/>
    <property type="molecule type" value="Transcribed_RNA"/>
</dbReference>
<evidence type="ECO:0000313" key="2">
    <source>
        <dbReference type="EMBL" id="CAE0834195.1"/>
    </source>
</evidence>
<dbReference type="EMBL" id="HBJA01132420">
    <property type="protein sequence ID" value="CAE0834194.1"/>
    <property type="molecule type" value="Transcribed_RNA"/>
</dbReference>
<protein>
    <submittedName>
        <fullName evidence="2">Uncharacterized protein</fullName>
    </submittedName>
</protein>
<sequence length="174" mass="18950">MEAATDPSVARAGPKCTEWRTANRHVDMDTRRDGVVCAICPGPGPGKQETALPSIPHEVITDDGALNKPQMRRGGDRDPQHMIQRTAQLRPFLRLLGLSFRAAELAYGHNTTRLRRFGTLAAVLKYVCGKRAHLFVLQSSAKKANPKCTNLRTAAPGPSAPRCCPLTVSAKRTL</sequence>
<proteinExistence type="predicted"/>